<dbReference type="EC" id="2.7.13.3" evidence="2"/>
<evidence type="ECO:0000256" key="1">
    <source>
        <dbReference type="ARBA" id="ARBA00000085"/>
    </source>
</evidence>
<dbReference type="Gene3D" id="3.40.50.2300">
    <property type="match status" value="1"/>
</dbReference>
<feature type="domain" description="Histidine kinase" evidence="5">
    <location>
        <begin position="138"/>
        <end position="356"/>
    </location>
</feature>
<dbReference type="Proteomes" id="UP001239680">
    <property type="component" value="Unassembled WGS sequence"/>
</dbReference>
<dbReference type="InterPro" id="IPR050956">
    <property type="entry name" value="2C_system_His_kinase"/>
</dbReference>
<keyword evidence="7" id="KW-0808">Transferase</keyword>
<evidence type="ECO:0000259" key="6">
    <source>
        <dbReference type="PROSITE" id="PS50110"/>
    </source>
</evidence>
<dbReference type="InterPro" id="IPR001789">
    <property type="entry name" value="Sig_transdc_resp-reg_receiver"/>
</dbReference>
<comment type="caution">
    <text evidence="7">The sequence shown here is derived from an EMBL/GenBank/DDBJ whole genome shotgun (WGS) entry which is preliminary data.</text>
</comment>
<evidence type="ECO:0000259" key="5">
    <source>
        <dbReference type="PROSITE" id="PS50109"/>
    </source>
</evidence>
<dbReference type="InterPro" id="IPR003594">
    <property type="entry name" value="HATPase_dom"/>
</dbReference>
<dbReference type="SUPFAM" id="SSF55874">
    <property type="entry name" value="ATPase domain of HSP90 chaperone/DNA topoisomerase II/histidine kinase"/>
    <property type="match status" value="1"/>
</dbReference>
<keyword evidence="3 4" id="KW-0597">Phosphoprotein</keyword>
<feature type="domain" description="Response regulatory" evidence="6">
    <location>
        <begin position="376"/>
        <end position="500"/>
    </location>
</feature>
<dbReference type="EMBL" id="JAVDBT010000002">
    <property type="protein sequence ID" value="MDQ2065367.1"/>
    <property type="molecule type" value="Genomic_DNA"/>
</dbReference>
<dbReference type="PANTHER" id="PTHR43719">
    <property type="entry name" value="TWO-COMPONENT HISTIDINE KINASE"/>
    <property type="match status" value="1"/>
</dbReference>
<dbReference type="Gene3D" id="3.30.565.10">
    <property type="entry name" value="Histidine kinase-like ATPase, C-terminal domain"/>
    <property type="match status" value="1"/>
</dbReference>
<dbReference type="PRINTS" id="PR00344">
    <property type="entry name" value="BCTRLSENSOR"/>
</dbReference>
<dbReference type="RefSeq" id="WP_306679056.1">
    <property type="nucleotide sequence ID" value="NZ_JAVDBT010000002.1"/>
</dbReference>
<dbReference type="InterPro" id="IPR036890">
    <property type="entry name" value="HATPase_C_sf"/>
</dbReference>
<dbReference type="SUPFAM" id="SSF47226">
    <property type="entry name" value="Histidine-containing phosphotransfer domain, HPT domain"/>
    <property type="match status" value="1"/>
</dbReference>
<comment type="catalytic activity">
    <reaction evidence="1">
        <text>ATP + protein L-histidine = ADP + protein N-phospho-L-histidine.</text>
        <dbReference type="EC" id="2.7.13.3"/>
    </reaction>
</comment>
<dbReference type="CDD" id="cd17546">
    <property type="entry name" value="REC_hyHK_CKI1_RcsC-like"/>
    <property type="match status" value="1"/>
</dbReference>
<evidence type="ECO:0000313" key="8">
    <source>
        <dbReference type="Proteomes" id="UP001239680"/>
    </source>
</evidence>
<evidence type="ECO:0000256" key="4">
    <source>
        <dbReference type="PROSITE-ProRule" id="PRU00169"/>
    </source>
</evidence>
<dbReference type="SMART" id="SM00448">
    <property type="entry name" value="REC"/>
    <property type="match status" value="1"/>
</dbReference>
<dbReference type="InterPro" id="IPR004358">
    <property type="entry name" value="Sig_transdc_His_kin-like_C"/>
</dbReference>
<feature type="modified residue" description="4-aspartylphosphate" evidence="4">
    <location>
        <position position="427"/>
    </location>
</feature>
<evidence type="ECO:0000313" key="7">
    <source>
        <dbReference type="EMBL" id="MDQ2065367.1"/>
    </source>
</evidence>
<evidence type="ECO:0000256" key="3">
    <source>
        <dbReference type="ARBA" id="ARBA00022553"/>
    </source>
</evidence>
<keyword evidence="7" id="KW-0418">Kinase</keyword>
<sequence length="628" mass="66576">MIPSSPQVTETRSTKPALGLGQTAAGLRAWMPLLAAMLATDNRGTVALATTGEVLLANDAVGPLLVGLVQSFGSAAGWLEARDKAQRQGSCRVELRPGLAGTLSCVAPDGAKEQFFLLRPDENEIDEDNLSRSDRIAFMAHDLRAPLQALILASEAKTPSTAGQTTALSAVAKLALNQVQSLLETVQIDSLSHQSEPEESFDLVGLVRDMTQLLAPICQRSGSEIFAELPTGPQWHRGPAHLIRAILQNLICNAGRLEGGGPVTVRLRIAPSGLPFEQLITLEVEDQGPGLSPDERAALLAPRRRDSGSLAPSGTGFGLGLGIVTRAVRRLSGRIDVASGRNRRGSLFRVVFPLAQSSALPGPTAPERPVTLHGLRMLVAEDNPVNLSILVQSLTEAGAAVEGVADGKAALQRAKELRGKLNLVLLDINLPDIDGIEVTRRIRAMEAESRPSPAEPLLILGLTAHTGSVVHGAGLAAGMTQVLTKPIRPTQLHRALRDAWEGGIPETSLRPDEPEIAGTHSVLDERQVMEITEDMGRELAVSFMRRALAEATEVLRVCQEGAPADRLRSIIHSAIGSAGLTGLAAVTAALRDLQEPSREGLRDTAAEAAMQEALSKTESRLQAFAKEG</sequence>
<dbReference type="SUPFAM" id="SSF52172">
    <property type="entry name" value="CheY-like"/>
    <property type="match status" value="1"/>
</dbReference>
<dbReference type="PROSITE" id="PS50110">
    <property type="entry name" value="RESPONSE_REGULATORY"/>
    <property type="match status" value="1"/>
</dbReference>
<proteinExistence type="predicted"/>
<gene>
    <name evidence="7" type="ORF">Q9295_03190</name>
</gene>
<dbReference type="Pfam" id="PF02518">
    <property type="entry name" value="HATPase_c"/>
    <property type="match status" value="1"/>
</dbReference>
<evidence type="ECO:0000256" key="2">
    <source>
        <dbReference type="ARBA" id="ARBA00012438"/>
    </source>
</evidence>
<organism evidence="7 8">
    <name type="scientific">Pseudogemmobacter lacusdianii</name>
    <dbReference type="NCBI Taxonomy" id="3069608"/>
    <lineage>
        <taxon>Bacteria</taxon>
        <taxon>Pseudomonadati</taxon>
        <taxon>Pseudomonadota</taxon>
        <taxon>Alphaproteobacteria</taxon>
        <taxon>Rhodobacterales</taxon>
        <taxon>Paracoccaceae</taxon>
        <taxon>Pseudogemmobacter</taxon>
    </lineage>
</organism>
<dbReference type="InterPro" id="IPR036641">
    <property type="entry name" value="HPT_dom_sf"/>
</dbReference>
<dbReference type="SMART" id="SM00387">
    <property type="entry name" value="HATPase_c"/>
    <property type="match status" value="1"/>
</dbReference>
<reference evidence="7 8" key="1">
    <citation type="submission" date="2023-08" db="EMBL/GenBank/DDBJ databases">
        <title>Characterization of two Paracoccaceae strains isolated from Phycosphere and proposal of Xinfangfangia lacusdiani sp. nov.</title>
        <authorList>
            <person name="Deng Y."/>
            <person name="Zhang Y.Q."/>
        </authorList>
    </citation>
    <scope>NUCLEOTIDE SEQUENCE [LARGE SCALE GENOMIC DNA]</scope>
    <source>
        <strain evidence="7 8">CPCC 101601</strain>
    </source>
</reference>
<name>A0ABU0VUF8_9RHOB</name>
<keyword evidence="8" id="KW-1185">Reference proteome</keyword>
<dbReference type="GO" id="GO:0004673">
    <property type="term" value="F:protein histidine kinase activity"/>
    <property type="evidence" value="ECO:0007669"/>
    <property type="project" value="UniProtKB-EC"/>
</dbReference>
<dbReference type="InterPro" id="IPR005467">
    <property type="entry name" value="His_kinase_dom"/>
</dbReference>
<dbReference type="Pfam" id="PF00072">
    <property type="entry name" value="Response_reg"/>
    <property type="match status" value="1"/>
</dbReference>
<accession>A0ABU0VUF8</accession>
<dbReference type="PROSITE" id="PS50109">
    <property type="entry name" value="HIS_KIN"/>
    <property type="match status" value="1"/>
</dbReference>
<dbReference type="InterPro" id="IPR011006">
    <property type="entry name" value="CheY-like_superfamily"/>
</dbReference>
<protein>
    <recommendedName>
        <fullName evidence="2">histidine kinase</fullName>
        <ecNumber evidence="2">2.7.13.3</ecNumber>
    </recommendedName>
</protein>
<dbReference type="PANTHER" id="PTHR43719:SF28">
    <property type="entry name" value="PEROXIDE STRESS-ACTIVATED HISTIDINE KINASE MAK1-RELATED"/>
    <property type="match status" value="1"/>
</dbReference>